<evidence type="ECO:0000313" key="3">
    <source>
        <dbReference type="Proteomes" id="UP000480185"/>
    </source>
</evidence>
<comment type="caution">
    <text evidence="2">The sequence shown here is derived from an EMBL/GenBank/DDBJ whole genome shotgun (WGS) entry which is preliminary data.</text>
</comment>
<gene>
    <name evidence="2" type="ORF">GH754_10445</name>
</gene>
<reference evidence="2 3" key="1">
    <citation type="submission" date="2019-11" db="EMBL/GenBank/DDBJ databases">
        <authorList>
            <person name="Li J."/>
        </authorList>
    </citation>
    <scope>NUCLEOTIDE SEQUENCE [LARGE SCALE GENOMIC DNA]</scope>
    <source>
        <strain evidence="2 3">J4</strain>
    </source>
</reference>
<dbReference type="EMBL" id="WJNH01000006">
    <property type="protein sequence ID" value="MRG86729.1"/>
    <property type="molecule type" value="Genomic_DNA"/>
</dbReference>
<evidence type="ECO:0000313" key="2">
    <source>
        <dbReference type="EMBL" id="MRG86729.1"/>
    </source>
</evidence>
<dbReference type="Gene3D" id="3.40.1440.10">
    <property type="entry name" value="GIY-YIG endonuclease"/>
    <property type="match status" value="1"/>
</dbReference>
<protein>
    <recommendedName>
        <fullName evidence="1">GIY-YIG domain-containing protein</fullName>
    </recommendedName>
</protein>
<organism evidence="2 3">
    <name type="scientific">Salinibacillus xinjiangensis</name>
    <dbReference type="NCBI Taxonomy" id="1229268"/>
    <lineage>
        <taxon>Bacteria</taxon>
        <taxon>Bacillati</taxon>
        <taxon>Bacillota</taxon>
        <taxon>Bacilli</taxon>
        <taxon>Bacillales</taxon>
        <taxon>Bacillaceae</taxon>
        <taxon>Salinibacillus</taxon>
    </lineage>
</organism>
<name>A0A6G1X724_9BACI</name>
<evidence type="ECO:0000259" key="1">
    <source>
        <dbReference type="Pfam" id="PF01541"/>
    </source>
</evidence>
<dbReference type="OrthoDB" id="2451856at2"/>
<dbReference type="Proteomes" id="UP000480185">
    <property type="component" value="Unassembled WGS sequence"/>
</dbReference>
<dbReference type="SUPFAM" id="SSF82771">
    <property type="entry name" value="GIY-YIG endonuclease"/>
    <property type="match status" value="1"/>
</dbReference>
<dbReference type="InterPro" id="IPR000305">
    <property type="entry name" value="GIY-YIG_endonuc"/>
</dbReference>
<dbReference type="InterPro" id="IPR035901">
    <property type="entry name" value="GIY-YIG_endonuc_sf"/>
</dbReference>
<sequence length="273" mass="32532">MHQIYIYYGKNDVVLYVGKTTKMDQRDSQHNSDAWINEVEYVMVSTVENKTDLTLYEIYYINKLKPKYNNTHANETPASFQLPELKFELFSDDYKRKLQEKRRKNLKEKIKFLNDQEISPPSNRIPYVSTARNKRSVFSVFSTNPLYFEFRMDNKEDIVVLKSNGPVGIWEHEIFKIILNSPYEYQDEYEQTKYKVLFSDICSQLEFVHSKSTRDRIQRSVENMHFSIAIKSGTKHIYQSVSNVCSISDSYFIIRFRKMHTNVYGCILKMYLQ</sequence>
<dbReference type="RefSeq" id="WP_153728641.1">
    <property type="nucleotide sequence ID" value="NZ_WJNH01000006.1"/>
</dbReference>
<proteinExistence type="predicted"/>
<accession>A0A6G1X724</accession>
<feature type="domain" description="GIY-YIG" evidence="1">
    <location>
        <begin position="1"/>
        <end position="69"/>
    </location>
</feature>
<dbReference type="Pfam" id="PF01541">
    <property type="entry name" value="GIY-YIG"/>
    <property type="match status" value="1"/>
</dbReference>
<dbReference type="AlphaFoldDB" id="A0A6G1X724"/>
<keyword evidence="3" id="KW-1185">Reference proteome</keyword>